<evidence type="ECO:0000256" key="10">
    <source>
        <dbReference type="ARBA" id="ARBA00023273"/>
    </source>
</evidence>
<dbReference type="AlphaFoldDB" id="A0A2A4GAJ3"/>
<dbReference type="Gene3D" id="2.60.40.10">
    <property type="entry name" value="Immunoglobulins"/>
    <property type="match status" value="1"/>
</dbReference>
<reference evidence="13 14" key="1">
    <citation type="submission" date="2017-04" db="EMBL/GenBank/DDBJ databases">
        <title>A new member of the family Flavobacteriaceae isolated from ascidians.</title>
        <authorList>
            <person name="Chen L."/>
        </authorList>
    </citation>
    <scope>NUCLEOTIDE SEQUENCE [LARGE SCALE GENOMIC DNA]</scope>
    <source>
        <strain evidence="13 14">HQA918</strain>
    </source>
</reference>
<dbReference type="InterPro" id="IPR051648">
    <property type="entry name" value="CWI-Assembly_Regulator"/>
</dbReference>
<dbReference type="GO" id="GO:0030313">
    <property type="term" value="C:cell envelope"/>
    <property type="evidence" value="ECO:0007669"/>
    <property type="project" value="UniProtKB-SubCell"/>
</dbReference>
<dbReference type="GO" id="GO:0005737">
    <property type="term" value="C:cytoplasm"/>
    <property type="evidence" value="ECO:0007669"/>
    <property type="project" value="UniProtKB-SubCell"/>
</dbReference>
<evidence type="ECO:0000259" key="12">
    <source>
        <dbReference type="Pfam" id="PF22544"/>
    </source>
</evidence>
<feature type="domain" description="HYDIN/VesB/CFA65-like Ig-like" evidence="12">
    <location>
        <begin position="50"/>
        <end position="135"/>
    </location>
</feature>
<dbReference type="NCBIfam" id="NF012200">
    <property type="entry name" value="choice_anch_D"/>
    <property type="match status" value="1"/>
</dbReference>
<evidence type="ECO:0000256" key="2">
    <source>
        <dbReference type="ARBA" id="ARBA00004191"/>
    </source>
</evidence>
<feature type="chain" id="PRO_5012110540" description="HYDIN/VesB/CFA65-like Ig-like domain-containing protein" evidence="11">
    <location>
        <begin position="23"/>
        <end position="510"/>
    </location>
</feature>
<keyword evidence="8" id="KW-0969">Cilium</keyword>
<evidence type="ECO:0000256" key="11">
    <source>
        <dbReference type="SAM" id="SignalP"/>
    </source>
</evidence>
<organism evidence="13 14">
    <name type="scientific">Sediminicola luteus</name>
    <dbReference type="NCBI Taxonomy" id="319238"/>
    <lineage>
        <taxon>Bacteria</taxon>
        <taxon>Pseudomonadati</taxon>
        <taxon>Bacteroidota</taxon>
        <taxon>Flavobacteriia</taxon>
        <taxon>Flavobacteriales</taxon>
        <taxon>Flavobacteriaceae</taxon>
        <taxon>Sediminicola</taxon>
    </lineage>
</organism>
<keyword evidence="10" id="KW-0966">Cell projection</keyword>
<feature type="signal peptide" evidence="11">
    <location>
        <begin position="1"/>
        <end position="22"/>
    </location>
</feature>
<dbReference type="EMBL" id="NBWU01000002">
    <property type="protein sequence ID" value="PCE64998.1"/>
    <property type="molecule type" value="Genomic_DNA"/>
</dbReference>
<evidence type="ECO:0000256" key="5">
    <source>
        <dbReference type="ARBA" id="ARBA00022512"/>
    </source>
</evidence>
<comment type="subcellular location">
    <subcellularLocation>
        <location evidence="1">Cell projection</location>
        <location evidence="1">Cilium</location>
    </subcellularLocation>
    <subcellularLocation>
        <location evidence="3">Cytoplasm</location>
    </subcellularLocation>
    <subcellularLocation>
        <location evidence="2">Secreted</location>
        <location evidence="2">Cell wall</location>
    </subcellularLocation>
</comment>
<evidence type="ECO:0000256" key="8">
    <source>
        <dbReference type="ARBA" id="ARBA00023069"/>
    </source>
</evidence>
<dbReference type="InterPro" id="IPR053879">
    <property type="entry name" value="HYDIN_VesB_CFA65-like_Ig"/>
</dbReference>
<dbReference type="PANTHER" id="PTHR31018:SF3">
    <property type="entry name" value="RECEPTOR PROTEIN-TYROSINE KINASE"/>
    <property type="match status" value="1"/>
</dbReference>
<dbReference type="Gene3D" id="3.80.20.20">
    <property type="entry name" value="Receptor L-domain"/>
    <property type="match status" value="2"/>
</dbReference>
<keyword evidence="9" id="KW-0325">Glycoprotein</keyword>
<dbReference type="Proteomes" id="UP000219559">
    <property type="component" value="Unassembled WGS sequence"/>
</dbReference>
<sequence length="510" mass="55956">MNLVRYFLGTFLLFFVFTLSCCSSNDQEEVKEVPESKVEETAVINVLIDDSNEIDFGDVVVGITTTRIFSVQNTGNSTLNINNVRLPSGFTIDVTSVNISPDTTKEFVVTFSPSEILDYSGSIEIESNATEGDESILISGFGVDSIFEGSVVLNTQDEVESFAQLGYTEITGALNIGNINTVSQITSLASLNEIVYVGSLQVVSTGKLENLDGLENLDVGISIQLLSNYALKDIDALLGVTKLSSYLSLLSNKELTNLNGLSNIQEVGDNLRIKNHPKLKNLDGLSEVTSIKEDLIVEGNELIEDLNGLSSIKSVVDIRISGNFALYNYCGIKSLIQNKGYSGGFGLTSFNRYNPSVYDIVYSDCSNEIPEGVYHGDYSIHDTYDIRQLTVRDYYHTIDGDLTISESWVDNEKKEIRTLEDLKKIKSIKGKFEVKGTLIKDLTGLENLESVEQIVFIGNAQLSDYCGLNSLLQNGNLGEGFYGEPGEEYMCSGNLYNPSLLDLQNAKCAE</sequence>
<dbReference type="RefSeq" id="WP_097440277.1">
    <property type="nucleotide sequence ID" value="NZ_KZ300476.1"/>
</dbReference>
<accession>A0A2A4GAJ3</accession>
<evidence type="ECO:0000256" key="3">
    <source>
        <dbReference type="ARBA" id="ARBA00004496"/>
    </source>
</evidence>
<evidence type="ECO:0000256" key="1">
    <source>
        <dbReference type="ARBA" id="ARBA00004138"/>
    </source>
</evidence>
<keyword evidence="5" id="KW-0134">Cell wall</keyword>
<dbReference type="PROSITE" id="PS51257">
    <property type="entry name" value="PROKAR_LIPOPROTEIN"/>
    <property type="match status" value="1"/>
</dbReference>
<evidence type="ECO:0000256" key="7">
    <source>
        <dbReference type="ARBA" id="ARBA00022729"/>
    </source>
</evidence>
<evidence type="ECO:0000313" key="14">
    <source>
        <dbReference type="Proteomes" id="UP000219559"/>
    </source>
</evidence>
<evidence type="ECO:0000256" key="4">
    <source>
        <dbReference type="ARBA" id="ARBA00022490"/>
    </source>
</evidence>
<keyword evidence="14" id="KW-1185">Reference proteome</keyword>
<proteinExistence type="predicted"/>
<dbReference type="InterPro" id="IPR013783">
    <property type="entry name" value="Ig-like_fold"/>
</dbReference>
<comment type="caution">
    <text evidence="13">The sequence shown here is derived from an EMBL/GenBank/DDBJ whole genome shotgun (WGS) entry which is preliminary data.</text>
</comment>
<dbReference type="Pfam" id="PF22544">
    <property type="entry name" value="HYDIN_VesB_CFA65-like_Ig"/>
    <property type="match status" value="1"/>
</dbReference>
<dbReference type="SUPFAM" id="SSF52058">
    <property type="entry name" value="L domain-like"/>
    <property type="match status" value="2"/>
</dbReference>
<evidence type="ECO:0000313" key="13">
    <source>
        <dbReference type="EMBL" id="PCE64998.1"/>
    </source>
</evidence>
<keyword evidence="4" id="KW-0963">Cytoplasm</keyword>
<dbReference type="InterPro" id="IPR036941">
    <property type="entry name" value="Rcpt_L-dom_sf"/>
</dbReference>
<keyword evidence="7 11" id="KW-0732">Signal</keyword>
<dbReference type="OrthoDB" id="9765957at2"/>
<gene>
    <name evidence="13" type="ORF">B7P33_07530</name>
</gene>
<name>A0A2A4GAJ3_9FLAO</name>
<dbReference type="PANTHER" id="PTHR31018">
    <property type="entry name" value="SPORULATION-SPECIFIC PROTEIN-RELATED"/>
    <property type="match status" value="1"/>
</dbReference>
<protein>
    <recommendedName>
        <fullName evidence="12">HYDIN/VesB/CFA65-like Ig-like domain-containing protein</fullName>
    </recommendedName>
</protein>
<keyword evidence="6" id="KW-0964">Secreted</keyword>
<evidence type="ECO:0000256" key="9">
    <source>
        <dbReference type="ARBA" id="ARBA00023180"/>
    </source>
</evidence>
<evidence type="ECO:0000256" key="6">
    <source>
        <dbReference type="ARBA" id="ARBA00022525"/>
    </source>
</evidence>